<dbReference type="PIRSF" id="PIRSF017082">
    <property type="entry name" value="YflP"/>
    <property type="match status" value="1"/>
</dbReference>
<dbReference type="Pfam" id="PF03401">
    <property type="entry name" value="TctC"/>
    <property type="match status" value="1"/>
</dbReference>
<dbReference type="EMBL" id="JBHUMV010000003">
    <property type="protein sequence ID" value="MFD2753977.1"/>
    <property type="molecule type" value="Genomic_DNA"/>
</dbReference>
<evidence type="ECO:0000313" key="3">
    <source>
        <dbReference type="EMBL" id="MFD2753977.1"/>
    </source>
</evidence>
<dbReference type="CDD" id="cd13578">
    <property type="entry name" value="PBP2_Bug27"/>
    <property type="match status" value="1"/>
</dbReference>
<keyword evidence="2" id="KW-0732">Signal</keyword>
<evidence type="ECO:0000256" key="1">
    <source>
        <dbReference type="ARBA" id="ARBA00006987"/>
    </source>
</evidence>
<dbReference type="Proteomes" id="UP001597463">
    <property type="component" value="Unassembled WGS sequence"/>
</dbReference>
<protein>
    <submittedName>
        <fullName evidence="3">Bug family tripartite tricarboxylate transporter substrate binding protein</fullName>
    </submittedName>
</protein>
<dbReference type="InterPro" id="IPR005064">
    <property type="entry name" value="BUG"/>
</dbReference>
<sequence>MMNTHSIQPLQAPAASRPGRRAFAAGALLALALAAGHAVAQPGEWPAKAIRMVVPYTPGGGTDVVTRLISERVANLNRWVIVVDNKPGAGGNIGLDAVAKSAADGYTFGMGQTANLAINPALLPSMPFNPRTDLVPVALVASQPMVLVVPADSPWKSLQDLIQAAKAQPGGIRQALASTGTVGHLAGEMLSFKAGIQVLNVPYKGASPAVTDLLGRQTHYMFGTPQAVYPLIKGQRLRALAVTSAQRLPILPQVPTVAESGFPGFEAVDWKLIVAPRNTAAGIAQKMNAAVNQALQDPGVLKQLQSEGSTPMGGSLQQAQAYLQKEQAGWAALIRDAKITLE</sequence>
<feature type="chain" id="PRO_5045851859" evidence="2">
    <location>
        <begin position="41"/>
        <end position="342"/>
    </location>
</feature>
<name>A0ABW5UK52_9BURK</name>
<keyword evidence="4" id="KW-1185">Reference proteome</keyword>
<dbReference type="PANTHER" id="PTHR42928">
    <property type="entry name" value="TRICARBOXYLATE-BINDING PROTEIN"/>
    <property type="match status" value="1"/>
</dbReference>
<dbReference type="RefSeq" id="WP_083526432.1">
    <property type="nucleotide sequence ID" value="NZ_BCNT01000001.1"/>
</dbReference>
<comment type="caution">
    <text evidence="3">The sequence shown here is derived from an EMBL/GenBank/DDBJ whole genome shotgun (WGS) entry which is preliminary data.</text>
</comment>
<dbReference type="SUPFAM" id="SSF53850">
    <property type="entry name" value="Periplasmic binding protein-like II"/>
    <property type="match status" value="1"/>
</dbReference>
<accession>A0ABW5UK52</accession>
<dbReference type="PROSITE" id="PS51318">
    <property type="entry name" value="TAT"/>
    <property type="match status" value="1"/>
</dbReference>
<reference evidence="4" key="1">
    <citation type="journal article" date="2019" name="Int. J. Syst. Evol. Microbiol.">
        <title>The Global Catalogue of Microorganisms (GCM) 10K type strain sequencing project: providing services to taxonomists for standard genome sequencing and annotation.</title>
        <authorList>
            <consortium name="The Broad Institute Genomics Platform"/>
            <consortium name="The Broad Institute Genome Sequencing Center for Infectious Disease"/>
            <person name="Wu L."/>
            <person name="Ma J."/>
        </authorList>
    </citation>
    <scope>NUCLEOTIDE SEQUENCE [LARGE SCALE GENOMIC DNA]</scope>
    <source>
        <strain evidence="4">TISTR 1906</strain>
    </source>
</reference>
<dbReference type="PANTHER" id="PTHR42928:SF5">
    <property type="entry name" value="BLR1237 PROTEIN"/>
    <property type="match status" value="1"/>
</dbReference>
<evidence type="ECO:0000313" key="4">
    <source>
        <dbReference type="Proteomes" id="UP001597463"/>
    </source>
</evidence>
<dbReference type="Gene3D" id="3.40.190.10">
    <property type="entry name" value="Periplasmic binding protein-like II"/>
    <property type="match status" value="1"/>
</dbReference>
<organism evidence="3 4">
    <name type="scientific">Comamonas terrae</name>
    <dbReference type="NCBI Taxonomy" id="673548"/>
    <lineage>
        <taxon>Bacteria</taxon>
        <taxon>Pseudomonadati</taxon>
        <taxon>Pseudomonadota</taxon>
        <taxon>Betaproteobacteria</taxon>
        <taxon>Burkholderiales</taxon>
        <taxon>Comamonadaceae</taxon>
        <taxon>Comamonas</taxon>
    </lineage>
</organism>
<comment type="similarity">
    <text evidence="1">Belongs to the UPF0065 (bug) family.</text>
</comment>
<dbReference type="InterPro" id="IPR042100">
    <property type="entry name" value="Bug_dom1"/>
</dbReference>
<gene>
    <name evidence="3" type="ORF">ACFSW6_07740</name>
</gene>
<feature type="signal peptide" evidence="2">
    <location>
        <begin position="1"/>
        <end position="40"/>
    </location>
</feature>
<evidence type="ECO:0000256" key="2">
    <source>
        <dbReference type="SAM" id="SignalP"/>
    </source>
</evidence>
<proteinExistence type="inferred from homology"/>
<dbReference type="Gene3D" id="3.40.190.150">
    <property type="entry name" value="Bordetella uptake gene, domain 1"/>
    <property type="match status" value="1"/>
</dbReference>
<dbReference type="InterPro" id="IPR006311">
    <property type="entry name" value="TAT_signal"/>
</dbReference>